<keyword evidence="3" id="KW-1185">Reference proteome</keyword>
<feature type="region of interest" description="Disordered" evidence="1">
    <location>
        <begin position="40"/>
        <end position="63"/>
    </location>
</feature>
<dbReference type="AlphaFoldDB" id="A0A4R4TA84"/>
<accession>A0A4R4TA84</accession>
<evidence type="ECO:0000313" key="2">
    <source>
        <dbReference type="EMBL" id="TDC74060.1"/>
    </source>
</evidence>
<proteinExistence type="predicted"/>
<evidence type="ECO:0000256" key="1">
    <source>
        <dbReference type="SAM" id="MobiDB-lite"/>
    </source>
</evidence>
<protein>
    <submittedName>
        <fullName evidence="2">Uncharacterized protein</fullName>
    </submittedName>
</protein>
<gene>
    <name evidence="2" type="ORF">E1283_17110</name>
</gene>
<dbReference type="OrthoDB" id="163530at2"/>
<dbReference type="EMBL" id="SMKI01000166">
    <property type="protein sequence ID" value="TDC74060.1"/>
    <property type="molecule type" value="Genomic_DNA"/>
</dbReference>
<reference evidence="2 3" key="1">
    <citation type="submission" date="2019-03" db="EMBL/GenBank/DDBJ databases">
        <title>Draft genome sequences of novel Actinobacteria.</title>
        <authorList>
            <person name="Sahin N."/>
            <person name="Ay H."/>
            <person name="Saygin H."/>
        </authorList>
    </citation>
    <scope>NUCLEOTIDE SEQUENCE [LARGE SCALE GENOMIC DNA]</scope>
    <source>
        <strain evidence="2 3">DSM 41900</strain>
    </source>
</reference>
<organism evidence="2 3">
    <name type="scientific">Streptomyces hainanensis</name>
    <dbReference type="NCBI Taxonomy" id="402648"/>
    <lineage>
        <taxon>Bacteria</taxon>
        <taxon>Bacillati</taxon>
        <taxon>Actinomycetota</taxon>
        <taxon>Actinomycetes</taxon>
        <taxon>Kitasatosporales</taxon>
        <taxon>Streptomycetaceae</taxon>
        <taxon>Streptomyces</taxon>
    </lineage>
</organism>
<comment type="caution">
    <text evidence="2">The sequence shown here is derived from an EMBL/GenBank/DDBJ whole genome shotgun (WGS) entry which is preliminary data.</text>
</comment>
<dbReference type="Proteomes" id="UP000295345">
    <property type="component" value="Unassembled WGS sequence"/>
</dbReference>
<evidence type="ECO:0000313" key="3">
    <source>
        <dbReference type="Proteomes" id="UP000295345"/>
    </source>
</evidence>
<dbReference type="RefSeq" id="WP_132818926.1">
    <property type="nucleotide sequence ID" value="NZ_SMKI01000166.1"/>
</dbReference>
<name>A0A4R4TA84_9ACTN</name>
<sequence length="63" mass="6430">MLDAAGRQHIGTCAQNLARPDRELVGPGTDFPAALNQALERLGGAGAGQERELGAPRAPDPGP</sequence>